<dbReference type="Pfam" id="PF00069">
    <property type="entry name" value="Pkinase"/>
    <property type="match status" value="1"/>
</dbReference>
<dbReference type="InterPro" id="IPR017441">
    <property type="entry name" value="Protein_kinase_ATP_BS"/>
</dbReference>
<dbReference type="SUPFAM" id="SSF56112">
    <property type="entry name" value="Protein kinase-like (PK-like)"/>
    <property type="match status" value="1"/>
</dbReference>
<dbReference type="InterPro" id="IPR008271">
    <property type="entry name" value="Ser/Thr_kinase_AS"/>
</dbReference>
<dbReference type="PANTHER" id="PTHR48012">
    <property type="entry name" value="STERILE20-LIKE KINASE, ISOFORM B-RELATED"/>
    <property type="match status" value="1"/>
</dbReference>
<dbReference type="PROSITE" id="PS00107">
    <property type="entry name" value="PROTEIN_KINASE_ATP"/>
    <property type="match status" value="1"/>
</dbReference>
<comment type="catalytic activity">
    <reaction evidence="8">
        <text>L-threonyl-[protein] + ATP = O-phospho-L-threonyl-[protein] + ADP + H(+)</text>
        <dbReference type="Rhea" id="RHEA:46608"/>
        <dbReference type="Rhea" id="RHEA-COMP:11060"/>
        <dbReference type="Rhea" id="RHEA-COMP:11605"/>
        <dbReference type="ChEBI" id="CHEBI:15378"/>
        <dbReference type="ChEBI" id="CHEBI:30013"/>
        <dbReference type="ChEBI" id="CHEBI:30616"/>
        <dbReference type="ChEBI" id="CHEBI:61977"/>
        <dbReference type="ChEBI" id="CHEBI:456216"/>
        <dbReference type="EC" id="2.7.11.1"/>
    </reaction>
</comment>
<evidence type="ECO:0000259" key="11">
    <source>
        <dbReference type="PROSITE" id="PS50011"/>
    </source>
</evidence>
<evidence type="ECO:0000256" key="9">
    <source>
        <dbReference type="ARBA" id="ARBA00048679"/>
    </source>
</evidence>
<dbReference type="InterPro" id="IPR050629">
    <property type="entry name" value="STE20/SPS1-PAK"/>
</dbReference>
<dbReference type="PANTHER" id="PTHR48012:SF10">
    <property type="entry name" value="FI20177P1"/>
    <property type="match status" value="1"/>
</dbReference>
<feature type="domain" description="Protein kinase" evidence="11">
    <location>
        <begin position="40"/>
        <end position="304"/>
    </location>
</feature>
<evidence type="ECO:0000256" key="7">
    <source>
        <dbReference type="ARBA" id="ARBA00022840"/>
    </source>
</evidence>
<dbReference type="SMART" id="SM00220">
    <property type="entry name" value="S_TKc"/>
    <property type="match status" value="1"/>
</dbReference>
<dbReference type="InterPro" id="IPR011009">
    <property type="entry name" value="Kinase-like_dom_sf"/>
</dbReference>
<dbReference type="InterPro" id="IPR000719">
    <property type="entry name" value="Prot_kinase_dom"/>
</dbReference>
<name>A0ABP0DQP9_9PEZI</name>
<evidence type="ECO:0000313" key="12">
    <source>
        <dbReference type="EMBL" id="CAK7269335.1"/>
    </source>
</evidence>
<evidence type="ECO:0000256" key="4">
    <source>
        <dbReference type="ARBA" id="ARBA00022679"/>
    </source>
</evidence>
<evidence type="ECO:0000256" key="8">
    <source>
        <dbReference type="ARBA" id="ARBA00047899"/>
    </source>
</evidence>
<accession>A0ABP0DQP9</accession>
<dbReference type="EC" id="2.7.11.1" evidence="2"/>
<keyword evidence="6 12" id="KW-0418">Kinase</keyword>
<dbReference type="Gene3D" id="1.10.510.10">
    <property type="entry name" value="Transferase(Phosphotransferase) domain 1"/>
    <property type="match status" value="1"/>
</dbReference>
<evidence type="ECO:0000256" key="6">
    <source>
        <dbReference type="ARBA" id="ARBA00022777"/>
    </source>
</evidence>
<comment type="similarity">
    <text evidence="1">Belongs to the protein kinase superfamily. STE Ser/Thr protein kinase family. STE20 subfamily.</text>
</comment>
<gene>
    <name evidence="12" type="primary">PAK5</name>
    <name evidence="12" type="ORF">SEPCBS119000_003517</name>
</gene>
<comment type="catalytic activity">
    <reaction evidence="9">
        <text>L-seryl-[protein] + ATP = O-phospho-L-seryl-[protein] + ADP + H(+)</text>
        <dbReference type="Rhea" id="RHEA:17989"/>
        <dbReference type="Rhea" id="RHEA-COMP:9863"/>
        <dbReference type="Rhea" id="RHEA-COMP:11604"/>
        <dbReference type="ChEBI" id="CHEBI:15378"/>
        <dbReference type="ChEBI" id="CHEBI:29999"/>
        <dbReference type="ChEBI" id="CHEBI:30616"/>
        <dbReference type="ChEBI" id="CHEBI:83421"/>
        <dbReference type="ChEBI" id="CHEBI:456216"/>
        <dbReference type="EC" id="2.7.11.1"/>
    </reaction>
</comment>
<evidence type="ECO:0000256" key="2">
    <source>
        <dbReference type="ARBA" id="ARBA00012513"/>
    </source>
</evidence>
<evidence type="ECO:0000256" key="3">
    <source>
        <dbReference type="ARBA" id="ARBA00022527"/>
    </source>
</evidence>
<dbReference type="PROSITE" id="PS50011">
    <property type="entry name" value="PROTEIN_KINASE_DOM"/>
    <property type="match status" value="1"/>
</dbReference>
<reference evidence="12 13" key="1">
    <citation type="submission" date="2024-01" db="EMBL/GenBank/DDBJ databases">
        <authorList>
            <person name="Allen C."/>
            <person name="Tagirdzhanova G."/>
        </authorList>
    </citation>
    <scope>NUCLEOTIDE SEQUENCE [LARGE SCALE GENOMIC DNA]</scope>
    <source>
        <strain evidence="12 13">CBS 119000</strain>
    </source>
</reference>
<keyword evidence="7 10" id="KW-0067">ATP-binding</keyword>
<keyword evidence="5 10" id="KW-0547">Nucleotide-binding</keyword>
<dbReference type="EMBL" id="CAWUON010000046">
    <property type="protein sequence ID" value="CAK7269335.1"/>
    <property type="molecule type" value="Genomic_DNA"/>
</dbReference>
<dbReference type="PROSITE" id="PS00108">
    <property type="entry name" value="PROTEIN_KINASE_ST"/>
    <property type="match status" value="1"/>
</dbReference>
<keyword evidence="4" id="KW-0808">Transferase</keyword>
<sequence>MYRHPPDKNGLKKQAVKDAERTRALVENECAETGKEPPPYKLSELIGKGTFGRVYKASSIKSGQIVAVKIISIEEGDSLHPRAADTFRDILKEVNTLKLLNASGARNVNTIVDTLLVGQSVWMVTEYCAGGSVATMMRPTGGLAERWIIPILREVAEAIYWVHKQGIIHRDIKCANVLVTEVGGVQLCDFGVAGIIETKFDKRSTVTGTLNWMAPELFDSSVAYGMEVDIWAFGSMAYEIASGLPPNAKNSVGLAHFGSYLKQNCPRLEGSQYSRPLKDLVAFCMVQDPAARPPIEHVQNHPYIVNTGDEYPTRSLSRLVQAYRLWEMQGGARQSLFSAGGAQGHSTDSATSTSDEWIFDTLDQRQTADASDYLAVQEVYGPGLAPLSESTRPPRRRRPPQIRPVIAPLEKVFDPNTISNYGENARVFYGEPVFSDLPSREEPDNLAARESLIDLDASFDGDDLSRFVDLETIRAAPTSVPTGMARETDLAMEDRRQAREWKFPTMTPVAADQAGSSYPPANSHVPAAEAFNLGKPSIHPVDPGPQLNRASTLSLIDLDAGMSDSVPRPSTANSDNASISSGFPPFDLERHISEAGVGSSAYREPSIYVPDGIGILREPCVYDTDEAPGDRGSVEIHDVGKIVPDAAEHRTLVAPPLPQMPSTSTMLGASSAEELKDEFRRMIASLGEHLQYSLDTLASLPTTNQHGVNYS</sequence>
<evidence type="ECO:0000256" key="5">
    <source>
        <dbReference type="ARBA" id="ARBA00022741"/>
    </source>
</evidence>
<proteinExistence type="inferred from homology"/>
<protein>
    <recommendedName>
        <fullName evidence="2">non-specific serine/threonine protein kinase</fullName>
        <ecNumber evidence="2">2.7.11.1</ecNumber>
    </recommendedName>
</protein>
<organism evidence="12 13">
    <name type="scientific">Sporothrix epigloea</name>
    <dbReference type="NCBI Taxonomy" id="1892477"/>
    <lineage>
        <taxon>Eukaryota</taxon>
        <taxon>Fungi</taxon>
        <taxon>Dikarya</taxon>
        <taxon>Ascomycota</taxon>
        <taxon>Pezizomycotina</taxon>
        <taxon>Sordariomycetes</taxon>
        <taxon>Sordariomycetidae</taxon>
        <taxon>Ophiostomatales</taxon>
        <taxon>Ophiostomataceae</taxon>
        <taxon>Sporothrix</taxon>
    </lineage>
</organism>
<evidence type="ECO:0000313" key="13">
    <source>
        <dbReference type="Proteomes" id="UP001642502"/>
    </source>
</evidence>
<comment type="caution">
    <text evidence="12">The sequence shown here is derived from an EMBL/GenBank/DDBJ whole genome shotgun (WGS) entry which is preliminary data.</text>
</comment>
<dbReference type="Proteomes" id="UP001642502">
    <property type="component" value="Unassembled WGS sequence"/>
</dbReference>
<dbReference type="GO" id="GO:0016301">
    <property type="term" value="F:kinase activity"/>
    <property type="evidence" value="ECO:0007669"/>
    <property type="project" value="UniProtKB-KW"/>
</dbReference>
<evidence type="ECO:0000256" key="10">
    <source>
        <dbReference type="PROSITE-ProRule" id="PRU10141"/>
    </source>
</evidence>
<keyword evidence="13" id="KW-1185">Reference proteome</keyword>
<evidence type="ECO:0000256" key="1">
    <source>
        <dbReference type="ARBA" id="ARBA00008874"/>
    </source>
</evidence>
<keyword evidence="3" id="KW-0723">Serine/threonine-protein kinase</keyword>
<feature type="binding site" evidence="10">
    <location>
        <position position="69"/>
    </location>
    <ligand>
        <name>ATP</name>
        <dbReference type="ChEBI" id="CHEBI:30616"/>
    </ligand>
</feature>